<evidence type="ECO:0000313" key="1">
    <source>
        <dbReference type="EMBL" id="DAF94647.1"/>
    </source>
</evidence>
<name>A0A8S5UJJ9_9CAUD</name>
<organism evidence="1">
    <name type="scientific">Siphoviridae sp. ctvph17</name>
    <dbReference type="NCBI Taxonomy" id="2825724"/>
    <lineage>
        <taxon>Viruses</taxon>
        <taxon>Duplodnaviria</taxon>
        <taxon>Heunggongvirae</taxon>
        <taxon>Uroviricota</taxon>
        <taxon>Caudoviricetes</taxon>
    </lineage>
</organism>
<proteinExistence type="predicted"/>
<dbReference type="EMBL" id="BK016095">
    <property type="protein sequence ID" value="DAF94647.1"/>
    <property type="molecule type" value="Genomic_DNA"/>
</dbReference>
<accession>A0A8S5UJJ9</accession>
<protein>
    <submittedName>
        <fullName evidence="1">Stage III sporulation protein D</fullName>
    </submittedName>
</protein>
<reference evidence="1" key="1">
    <citation type="journal article" date="2021" name="Proc. Natl. Acad. Sci. U.S.A.">
        <title>A Catalog of Tens of Thousands of Viruses from Human Metagenomes Reveals Hidden Associations with Chronic Diseases.</title>
        <authorList>
            <person name="Tisza M.J."/>
            <person name="Buck C.B."/>
        </authorList>
    </citation>
    <scope>NUCLEOTIDE SEQUENCE</scope>
    <source>
        <strain evidence="1">Ctvph17</strain>
    </source>
</reference>
<sequence>MTIHKDWYCNTVNGDTEKAASLRAGITTSTLNRQLAKGTLSEGNVIAIARAYGQNPVEALVRTGYLTKEEATNSSQSLIKMLNDQELIHELALRVNSDEAIWAEVFGKAISLDDNHNTVTANHSKADGLKPD</sequence>